<dbReference type="InterPro" id="IPR001314">
    <property type="entry name" value="Peptidase_S1A"/>
</dbReference>
<reference evidence="13" key="2">
    <citation type="submission" date="2025-04" db="UniProtKB">
        <authorList>
            <consortium name="RefSeq"/>
        </authorList>
    </citation>
    <scope>IDENTIFICATION</scope>
    <source>
        <strain evidence="13">Aabys</strain>
    </source>
</reference>
<evidence type="ECO:0000256" key="1">
    <source>
        <dbReference type="ARBA" id="ARBA00007664"/>
    </source>
</evidence>
<dbReference type="PANTHER" id="PTHR24276:SF98">
    <property type="entry name" value="FI18310P1-RELATED"/>
    <property type="match status" value="1"/>
</dbReference>
<keyword evidence="2 8" id="KW-0645">Protease</keyword>
<dbReference type="SMART" id="SM00020">
    <property type="entry name" value="Tryp_SPc"/>
    <property type="match status" value="1"/>
</dbReference>
<comment type="similarity">
    <text evidence="1">Belongs to the peptidase S1 family.</text>
</comment>
<reference evidence="11" key="1">
    <citation type="submission" date="2020-05" db="UniProtKB">
        <authorList>
            <consortium name="EnsemblMetazoa"/>
        </authorList>
    </citation>
    <scope>IDENTIFICATION</scope>
    <source>
        <strain evidence="11">Aabys</strain>
    </source>
</reference>
<dbReference type="FunFam" id="2.40.10.10:FF:000025">
    <property type="entry name" value="serine proteases 1/2"/>
    <property type="match status" value="1"/>
</dbReference>
<evidence type="ECO:0000313" key="11">
    <source>
        <dbReference type="EnsemblMetazoa" id="MDOA001221-PA"/>
    </source>
</evidence>
<evidence type="ECO:0000256" key="8">
    <source>
        <dbReference type="RuleBase" id="RU363034"/>
    </source>
</evidence>
<evidence type="ECO:0000256" key="7">
    <source>
        <dbReference type="ARBA" id="ARBA00023157"/>
    </source>
</evidence>
<dbReference type="InterPro" id="IPR001254">
    <property type="entry name" value="Trypsin_dom"/>
</dbReference>
<dbReference type="GO" id="GO:0004252">
    <property type="term" value="F:serine-type endopeptidase activity"/>
    <property type="evidence" value="ECO:0007669"/>
    <property type="project" value="InterPro"/>
</dbReference>
<evidence type="ECO:0000256" key="6">
    <source>
        <dbReference type="ARBA" id="ARBA00023145"/>
    </source>
</evidence>
<dbReference type="OrthoDB" id="5565075at2759"/>
<dbReference type="FunFam" id="2.40.10.10:FF:000068">
    <property type="entry name" value="transmembrane protease serine 2"/>
    <property type="match status" value="1"/>
</dbReference>
<dbReference type="InterPro" id="IPR043504">
    <property type="entry name" value="Peptidase_S1_PA_chymotrypsin"/>
</dbReference>
<evidence type="ECO:0000256" key="3">
    <source>
        <dbReference type="ARBA" id="ARBA00022729"/>
    </source>
</evidence>
<dbReference type="Proteomes" id="UP001652621">
    <property type="component" value="Unplaced"/>
</dbReference>
<dbReference type="InterPro" id="IPR009003">
    <property type="entry name" value="Peptidase_S1_PA"/>
</dbReference>
<dbReference type="InterPro" id="IPR050430">
    <property type="entry name" value="Peptidase_S1"/>
</dbReference>
<feature type="domain" description="Peptidase S1" evidence="10">
    <location>
        <begin position="37"/>
        <end position="273"/>
    </location>
</feature>
<dbReference type="InterPro" id="IPR033116">
    <property type="entry name" value="TRYPSIN_SER"/>
</dbReference>
<keyword evidence="5 8" id="KW-0720">Serine protease</keyword>
<dbReference type="PROSITE" id="PS50240">
    <property type="entry name" value="TRYPSIN_DOM"/>
    <property type="match status" value="1"/>
</dbReference>
<evidence type="ECO:0000313" key="13">
    <source>
        <dbReference type="RefSeq" id="XP_005191306.1"/>
    </source>
</evidence>
<dbReference type="CDD" id="cd00190">
    <property type="entry name" value="Tryp_SPc"/>
    <property type="match status" value="1"/>
</dbReference>
<dbReference type="PRINTS" id="PR00722">
    <property type="entry name" value="CHYMOTRYPSIN"/>
</dbReference>
<dbReference type="eggNOG" id="KOG3627">
    <property type="taxonomic scope" value="Eukaryota"/>
</dbReference>
<dbReference type="VEuPathDB" id="VectorBase:MDOA001221"/>
<keyword evidence="6" id="KW-0865">Zymogen</keyword>
<keyword evidence="3 9" id="KW-0732">Signal</keyword>
<dbReference type="PROSITE" id="PS00135">
    <property type="entry name" value="TRYPSIN_SER"/>
    <property type="match status" value="1"/>
</dbReference>
<evidence type="ECO:0000313" key="12">
    <source>
        <dbReference type="Proteomes" id="UP001652621"/>
    </source>
</evidence>
<sequence>MKKSAVILFCLIGSALAAPPKVEPVPLMDATAGDNDILGGRITNGQQAVADQFPWQVGLSLQKSLLTSSWCGGSLIGTNWVLTAAHCTSGATRVTVYLGSTLRTSPKVSFLVDGGEIYQHLNFNAQSLSNDISLIRIPPVSYSSSIKPVRLPSISSFYSTYVGEYAIASGWGRTSDDSTVSPNLNYARLPIISNSQCASVYGSTVVTSNSICVSTPGGASTCNGDSGGPLVLESNNVLVGISSFVASLGCTAGYPAGFVRVTSYLEWIYTLTGIYYF</sequence>
<feature type="signal peptide" evidence="9">
    <location>
        <begin position="1"/>
        <end position="17"/>
    </location>
</feature>
<evidence type="ECO:0000259" key="10">
    <source>
        <dbReference type="PROSITE" id="PS50240"/>
    </source>
</evidence>
<feature type="chain" id="PRO_5044559844" evidence="9">
    <location>
        <begin position="18"/>
        <end position="277"/>
    </location>
</feature>
<dbReference type="GeneID" id="101898912"/>
<dbReference type="InterPro" id="IPR018114">
    <property type="entry name" value="TRYPSIN_HIS"/>
</dbReference>
<dbReference type="AlphaFoldDB" id="A0A1I8M4S8"/>
<keyword evidence="7" id="KW-1015">Disulfide bond</keyword>
<dbReference type="KEGG" id="mde:101898912"/>
<gene>
    <name evidence="11" type="primary">101898912</name>
    <name evidence="13" type="synonym">LOC101898912</name>
</gene>
<evidence type="ECO:0000256" key="4">
    <source>
        <dbReference type="ARBA" id="ARBA00022801"/>
    </source>
</evidence>
<dbReference type="PANTHER" id="PTHR24276">
    <property type="entry name" value="POLYSERASE-RELATED"/>
    <property type="match status" value="1"/>
</dbReference>
<dbReference type="RefSeq" id="XP_005191306.1">
    <property type="nucleotide sequence ID" value="XM_005191249.3"/>
</dbReference>
<dbReference type="PROSITE" id="PS00134">
    <property type="entry name" value="TRYPSIN_HIS"/>
    <property type="match status" value="1"/>
</dbReference>
<keyword evidence="4 8" id="KW-0378">Hydrolase</keyword>
<name>A0A1I8M4S8_MUSDO</name>
<dbReference type="GO" id="GO:0006508">
    <property type="term" value="P:proteolysis"/>
    <property type="evidence" value="ECO:0007669"/>
    <property type="project" value="UniProtKB-KW"/>
</dbReference>
<evidence type="ECO:0000256" key="2">
    <source>
        <dbReference type="ARBA" id="ARBA00022670"/>
    </source>
</evidence>
<proteinExistence type="inferred from homology"/>
<dbReference type="EnsemblMetazoa" id="MDOA001221-RA">
    <property type="protein sequence ID" value="MDOA001221-PA"/>
    <property type="gene ID" value="MDOA001221"/>
</dbReference>
<dbReference type="Gene3D" id="2.40.10.10">
    <property type="entry name" value="Trypsin-like serine proteases"/>
    <property type="match status" value="2"/>
</dbReference>
<dbReference type="SUPFAM" id="SSF50494">
    <property type="entry name" value="Trypsin-like serine proteases"/>
    <property type="match status" value="1"/>
</dbReference>
<dbReference type="Pfam" id="PF00089">
    <property type="entry name" value="Trypsin"/>
    <property type="match status" value="1"/>
</dbReference>
<accession>A0A1I8M4S8</accession>
<evidence type="ECO:0000256" key="5">
    <source>
        <dbReference type="ARBA" id="ARBA00022825"/>
    </source>
</evidence>
<keyword evidence="12" id="KW-1185">Reference proteome</keyword>
<evidence type="ECO:0000256" key="9">
    <source>
        <dbReference type="SAM" id="SignalP"/>
    </source>
</evidence>
<protein>
    <submittedName>
        <fullName evidence="13">Serine proteases 1/2-like</fullName>
    </submittedName>
</protein>
<dbReference type="VEuPathDB" id="VectorBase:MDOMA2_003367"/>
<organism evidence="11">
    <name type="scientific">Musca domestica</name>
    <name type="common">House fly</name>
    <dbReference type="NCBI Taxonomy" id="7370"/>
    <lineage>
        <taxon>Eukaryota</taxon>
        <taxon>Metazoa</taxon>
        <taxon>Ecdysozoa</taxon>
        <taxon>Arthropoda</taxon>
        <taxon>Hexapoda</taxon>
        <taxon>Insecta</taxon>
        <taxon>Pterygota</taxon>
        <taxon>Neoptera</taxon>
        <taxon>Endopterygota</taxon>
        <taxon>Diptera</taxon>
        <taxon>Brachycera</taxon>
        <taxon>Muscomorpha</taxon>
        <taxon>Muscoidea</taxon>
        <taxon>Muscidae</taxon>
        <taxon>Musca</taxon>
    </lineage>
</organism>